<dbReference type="Proteomes" id="UP001187471">
    <property type="component" value="Unassembled WGS sequence"/>
</dbReference>
<keyword evidence="2 3" id="KW-0408">Iron</keyword>
<dbReference type="PROSITE" id="PS51471">
    <property type="entry name" value="FE2OG_OXY"/>
    <property type="match status" value="1"/>
</dbReference>
<comment type="similarity">
    <text evidence="3">Belongs to the iron/ascorbate-dependent oxidoreductase family.</text>
</comment>
<reference evidence="5" key="1">
    <citation type="submission" date="2022-12" db="EMBL/GenBank/DDBJ databases">
        <title>Draft genome assemblies for two species of Escallonia (Escalloniales).</title>
        <authorList>
            <person name="Chanderbali A."/>
            <person name="Dervinis C."/>
            <person name="Anghel I."/>
            <person name="Soltis D."/>
            <person name="Soltis P."/>
            <person name="Zapata F."/>
        </authorList>
    </citation>
    <scope>NUCLEOTIDE SEQUENCE</scope>
    <source>
        <strain evidence="5">UCBG92.1500</strain>
        <tissue evidence="5">Leaf</tissue>
    </source>
</reference>
<comment type="caution">
    <text evidence="5">The sequence shown here is derived from an EMBL/GenBank/DDBJ whole genome shotgun (WGS) entry which is preliminary data.</text>
</comment>
<name>A0AA88QWS2_9ASTE</name>
<dbReference type="SUPFAM" id="SSF51197">
    <property type="entry name" value="Clavaminate synthase-like"/>
    <property type="match status" value="1"/>
</dbReference>
<dbReference type="InterPro" id="IPR005123">
    <property type="entry name" value="Oxoglu/Fe-dep_dioxygenase_dom"/>
</dbReference>
<evidence type="ECO:0000313" key="6">
    <source>
        <dbReference type="Proteomes" id="UP001187471"/>
    </source>
</evidence>
<evidence type="ECO:0000259" key="4">
    <source>
        <dbReference type="PROSITE" id="PS51471"/>
    </source>
</evidence>
<dbReference type="AlphaFoldDB" id="A0AA88QWS2"/>
<dbReference type="GO" id="GO:0016705">
    <property type="term" value="F:oxidoreductase activity, acting on paired donors, with incorporation or reduction of molecular oxygen"/>
    <property type="evidence" value="ECO:0007669"/>
    <property type="project" value="UniProtKB-ARBA"/>
</dbReference>
<evidence type="ECO:0000256" key="3">
    <source>
        <dbReference type="RuleBase" id="RU003682"/>
    </source>
</evidence>
<gene>
    <name evidence="5" type="ORF">RJ640_014965</name>
</gene>
<keyword evidence="1 3" id="KW-0479">Metal-binding</keyword>
<accession>A0AA88QWS2</accession>
<dbReference type="InterPro" id="IPR050231">
    <property type="entry name" value="Iron_ascorbate_oxido_reductase"/>
</dbReference>
<dbReference type="Pfam" id="PF03171">
    <property type="entry name" value="2OG-FeII_Oxy"/>
    <property type="match status" value="1"/>
</dbReference>
<organism evidence="5 6">
    <name type="scientific">Escallonia rubra</name>
    <dbReference type="NCBI Taxonomy" id="112253"/>
    <lineage>
        <taxon>Eukaryota</taxon>
        <taxon>Viridiplantae</taxon>
        <taxon>Streptophyta</taxon>
        <taxon>Embryophyta</taxon>
        <taxon>Tracheophyta</taxon>
        <taxon>Spermatophyta</taxon>
        <taxon>Magnoliopsida</taxon>
        <taxon>eudicotyledons</taxon>
        <taxon>Gunneridae</taxon>
        <taxon>Pentapetalae</taxon>
        <taxon>asterids</taxon>
        <taxon>campanulids</taxon>
        <taxon>Escalloniales</taxon>
        <taxon>Escalloniaceae</taxon>
        <taxon>Escallonia</taxon>
    </lineage>
</organism>
<dbReference type="InterPro" id="IPR026992">
    <property type="entry name" value="DIOX_N"/>
</dbReference>
<dbReference type="PANTHER" id="PTHR47990">
    <property type="entry name" value="2-OXOGLUTARATE (2OG) AND FE(II)-DEPENDENT OXYGENASE SUPERFAMILY PROTEIN-RELATED"/>
    <property type="match status" value="1"/>
</dbReference>
<evidence type="ECO:0000313" key="5">
    <source>
        <dbReference type="EMBL" id="KAK2967135.1"/>
    </source>
</evidence>
<keyword evidence="3" id="KW-0560">Oxidoreductase</keyword>
<dbReference type="EMBL" id="JAVXUO010003052">
    <property type="protein sequence ID" value="KAK2967135.1"/>
    <property type="molecule type" value="Genomic_DNA"/>
</dbReference>
<dbReference type="Gene3D" id="2.60.120.330">
    <property type="entry name" value="B-lactam Antibiotic, Isopenicillin N Synthase, Chain"/>
    <property type="match status" value="2"/>
</dbReference>
<dbReference type="GO" id="GO:0046872">
    <property type="term" value="F:metal ion binding"/>
    <property type="evidence" value="ECO:0007669"/>
    <property type="project" value="UniProtKB-KW"/>
</dbReference>
<dbReference type="Pfam" id="PF14226">
    <property type="entry name" value="DIOX_N"/>
    <property type="match status" value="1"/>
</dbReference>
<protein>
    <recommendedName>
        <fullName evidence="4">Fe2OG dioxygenase domain-containing protein</fullName>
    </recommendedName>
</protein>
<dbReference type="InterPro" id="IPR044861">
    <property type="entry name" value="IPNS-like_FE2OG_OXY"/>
</dbReference>
<evidence type="ECO:0000256" key="2">
    <source>
        <dbReference type="ARBA" id="ARBA00023004"/>
    </source>
</evidence>
<evidence type="ECO:0000256" key="1">
    <source>
        <dbReference type="ARBA" id="ARBA00022723"/>
    </source>
</evidence>
<dbReference type="InterPro" id="IPR027443">
    <property type="entry name" value="IPNS-like_sf"/>
</dbReference>
<feature type="domain" description="Fe2OG dioxygenase" evidence="4">
    <location>
        <begin position="134"/>
        <end position="236"/>
    </location>
</feature>
<proteinExistence type="inferred from homology"/>
<sequence length="291" mass="32900">MGECDAATIQPTLEDVNDIPVIDLSLLSSADNAGSNAAGVVAEIGKACEKWGVFQVVNHGVPLELQAKFDLVMKQFFAQPVEEKRKLRKDIDVAKQEVCEEYGREMEKLSYRLLELICLSLGVQRQRLNGFFKDHCNMGRIIHCPPCAVSRPALGTHQHTDVGALTVLSQDDVGGLEVLRKADGEWVQVTYVPDAYVVNVGDMLEVWSNQKYESLQHRAMANSDRERFSVPFFFNPALYVVVEPLEELTNEQTPAKYNALNWGKYYSSRKYGNFKNPDMDVLRLRHFKVLE</sequence>
<keyword evidence="6" id="KW-1185">Reference proteome</keyword>